<dbReference type="FunFam" id="3.40.50.300:FF:002145">
    <property type="entry name" value="ABC transporter (MsbA subfamily)"/>
    <property type="match status" value="1"/>
</dbReference>
<dbReference type="PANTHER" id="PTHR24223:SF443">
    <property type="entry name" value="MULTIDRUG-RESISTANCE LIKE PROTEIN 1, ISOFORM I"/>
    <property type="match status" value="1"/>
</dbReference>
<keyword evidence="3" id="KW-0813">Transport</keyword>
<protein>
    <recommendedName>
        <fullName evidence="17">ABC transporter</fullName>
    </recommendedName>
</protein>
<dbReference type="SMART" id="SM00382">
    <property type="entry name" value="AAA"/>
    <property type="match status" value="1"/>
</dbReference>
<reference evidence="15 16" key="1">
    <citation type="journal article" date="2020" name="Cell">
        <title>Large-Scale Comparative Analyses of Tick Genomes Elucidate Their Genetic Diversity and Vector Capacities.</title>
        <authorList>
            <consortium name="Tick Genome and Microbiome Consortium (TIGMIC)"/>
            <person name="Jia N."/>
            <person name="Wang J."/>
            <person name="Shi W."/>
            <person name="Du L."/>
            <person name="Sun Y."/>
            <person name="Zhan W."/>
            <person name="Jiang J.F."/>
            <person name="Wang Q."/>
            <person name="Zhang B."/>
            <person name="Ji P."/>
            <person name="Bell-Sakyi L."/>
            <person name="Cui X.M."/>
            <person name="Yuan T.T."/>
            <person name="Jiang B.G."/>
            <person name="Yang W.F."/>
            <person name="Lam T.T."/>
            <person name="Chang Q.C."/>
            <person name="Ding S.J."/>
            <person name="Wang X.J."/>
            <person name="Zhu J.G."/>
            <person name="Ruan X.D."/>
            <person name="Zhao L."/>
            <person name="Wei J.T."/>
            <person name="Ye R.Z."/>
            <person name="Que T.C."/>
            <person name="Du C.H."/>
            <person name="Zhou Y.H."/>
            <person name="Cheng J.X."/>
            <person name="Dai P.F."/>
            <person name="Guo W.B."/>
            <person name="Han X.H."/>
            <person name="Huang E.J."/>
            <person name="Li L.F."/>
            <person name="Wei W."/>
            <person name="Gao Y.C."/>
            <person name="Liu J.Z."/>
            <person name="Shao H.Z."/>
            <person name="Wang X."/>
            <person name="Wang C.C."/>
            <person name="Yang T.C."/>
            <person name="Huo Q.B."/>
            <person name="Li W."/>
            <person name="Chen H.Y."/>
            <person name="Chen S.E."/>
            <person name="Zhou L.G."/>
            <person name="Ni X.B."/>
            <person name="Tian J.H."/>
            <person name="Sheng Y."/>
            <person name="Liu T."/>
            <person name="Pan Y.S."/>
            <person name="Xia L.Y."/>
            <person name="Li J."/>
            <person name="Zhao F."/>
            <person name="Cao W.C."/>
        </authorList>
    </citation>
    <scope>NUCLEOTIDE SEQUENCE [LARGE SCALE GENOMIC DNA]</scope>
    <source>
        <strain evidence="15">HaeL-2018</strain>
    </source>
</reference>
<keyword evidence="5 12" id="KW-0812">Transmembrane</keyword>
<dbReference type="SUPFAM" id="SSF52540">
    <property type="entry name" value="P-loop containing nucleoside triphosphate hydrolases"/>
    <property type="match status" value="1"/>
</dbReference>
<evidence type="ECO:0000259" key="13">
    <source>
        <dbReference type="PROSITE" id="PS50893"/>
    </source>
</evidence>
<keyword evidence="10 12" id="KW-0472">Membrane</keyword>
<keyword evidence="16" id="KW-1185">Reference proteome</keyword>
<dbReference type="GO" id="GO:0016887">
    <property type="term" value="F:ATP hydrolysis activity"/>
    <property type="evidence" value="ECO:0007669"/>
    <property type="project" value="InterPro"/>
</dbReference>
<keyword evidence="7" id="KW-0547">Nucleotide-binding</keyword>
<evidence type="ECO:0000256" key="4">
    <source>
        <dbReference type="ARBA" id="ARBA00022475"/>
    </source>
</evidence>
<feature type="transmembrane region" description="Helical" evidence="12">
    <location>
        <begin position="209"/>
        <end position="230"/>
    </location>
</feature>
<dbReference type="VEuPathDB" id="VectorBase:HLOH_042587"/>
<dbReference type="PANTHER" id="PTHR24223">
    <property type="entry name" value="ATP-BINDING CASSETTE SUB-FAMILY C"/>
    <property type="match status" value="1"/>
</dbReference>
<keyword evidence="11" id="KW-0325">Glycoprotein</keyword>
<evidence type="ECO:0000313" key="15">
    <source>
        <dbReference type="EMBL" id="KAH9360240.1"/>
    </source>
</evidence>
<feature type="domain" description="ABC transporter" evidence="13">
    <location>
        <begin position="259"/>
        <end position="463"/>
    </location>
</feature>
<feature type="transmembrane region" description="Helical" evidence="12">
    <location>
        <begin position="86"/>
        <end position="105"/>
    </location>
</feature>
<evidence type="ECO:0000256" key="8">
    <source>
        <dbReference type="ARBA" id="ARBA00022840"/>
    </source>
</evidence>
<organism evidence="15 16">
    <name type="scientific">Haemaphysalis longicornis</name>
    <name type="common">Bush tick</name>
    <dbReference type="NCBI Taxonomy" id="44386"/>
    <lineage>
        <taxon>Eukaryota</taxon>
        <taxon>Metazoa</taxon>
        <taxon>Ecdysozoa</taxon>
        <taxon>Arthropoda</taxon>
        <taxon>Chelicerata</taxon>
        <taxon>Arachnida</taxon>
        <taxon>Acari</taxon>
        <taxon>Parasitiformes</taxon>
        <taxon>Ixodida</taxon>
        <taxon>Ixodoidea</taxon>
        <taxon>Ixodidae</taxon>
        <taxon>Haemaphysalinae</taxon>
        <taxon>Haemaphysalis</taxon>
    </lineage>
</organism>
<sequence>MGYVFLALAFRNLSSRLHSAMVRGVLQSPISFFDATPRGRLLNRFSADLDCIDSRFLLATKVVMQTVMLGAVRIVITGLQSPRAGLLGGCVFTAFLLLLVGTPILGFGDKGFLRYQICCSGGRKVLFHAILLTAFLSKPFLSKASNAARRLESADYSFVLQHLAETRDTLSVVRSYRAEDRFVKHCYRLVDASIRGLFGFLSSFRAARFLGGLCGLLVVLSSLAFAFSALESSKDIADAGSTIGLALTSSMGIPLLFVASTAGIFYFFQTFVSVERCLEYSRLPPEVGIVGRTGAGKSSLVLALLRALTASKGSIRIDGVDIASVPLKKLRTVITVIPQASKACMLDPCLMRGSLRDNLDPTHQHTDEEVWKALDDANLRDFVLANPDNLLLKVEDSGSNLSIGQQQLVSLARALLRSPRVLLLDEATSHMDGDTDKLIQDTVRKSFARCTVLTIAHRLHTVLDCDK</sequence>
<dbReference type="InterPro" id="IPR003439">
    <property type="entry name" value="ABC_transporter-like_ATP-bd"/>
</dbReference>
<dbReference type="PROSITE" id="PS50893">
    <property type="entry name" value="ABC_TRANSPORTER_2"/>
    <property type="match status" value="1"/>
</dbReference>
<dbReference type="Proteomes" id="UP000821853">
    <property type="component" value="Chromosome 1"/>
</dbReference>
<proteinExistence type="predicted"/>
<evidence type="ECO:0000256" key="9">
    <source>
        <dbReference type="ARBA" id="ARBA00022989"/>
    </source>
</evidence>
<dbReference type="GO" id="GO:0005524">
    <property type="term" value="F:ATP binding"/>
    <property type="evidence" value="ECO:0007669"/>
    <property type="project" value="UniProtKB-KW"/>
</dbReference>
<dbReference type="EMBL" id="JABSTR010000001">
    <property type="protein sequence ID" value="KAH9360240.1"/>
    <property type="molecule type" value="Genomic_DNA"/>
</dbReference>
<evidence type="ECO:0000256" key="2">
    <source>
        <dbReference type="ARBA" id="ARBA00004651"/>
    </source>
</evidence>
<evidence type="ECO:0008006" key="17">
    <source>
        <dbReference type="Google" id="ProtNLM"/>
    </source>
</evidence>
<dbReference type="InterPro" id="IPR036640">
    <property type="entry name" value="ABC1_TM_sf"/>
</dbReference>
<evidence type="ECO:0000259" key="14">
    <source>
        <dbReference type="PROSITE" id="PS50929"/>
    </source>
</evidence>
<keyword evidence="8" id="KW-0067">ATP-binding</keyword>
<dbReference type="InterPro" id="IPR027417">
    <property type="entry name" value="P-loop_NTPase"/>
</dbReference>
<keyword evidence="9 12" id="KW-1133">Transmembrane helix</keyword>
<dbReference type="Pfam" id="PF00005">
    <property type="entry name" value="ABC_tran"/>
    <property type="match status" value="1"/>
</dbReference>
<dbReference type="CDD" id="cd03244">
    <property type="entry name" value="ABCC_MRP_domain2"/>
    <property type="match status" value="1"/>
</dbReference>
<evidence type="ECO:0000313" key="16">
    <source>
        <dbReference type="Proteomes" id="UP000821853"/>
    </source>
</evidence>
<evidence type="ECO:0000256" key="5">
    <source>
        <dbReference type="ARBA" id="ARBA00022692"/>
    </source>
</evidence>
<evidence type="ECO:0000256" key="3">
    <source>
        <dbReference type="ARBA" id="ARBA00022448"/>
    </source>
</evidence>
<comment type="caution">
    <text evidence="15">The sequence shown here is derived from an EMBL/GenBank/DDBJ whole genome shotgun (WGS) entry which is preliminary data.</text>
</comment>
<evidence type="ECO:0000256" key="12">
    <source>
        <dbReference type="SAM" id="Phobius"/>
    </source>
</evidence>
<gene>
    <name evidence="15" type="ORF">HPB48_019842</name>
</gene>
<evidence type="ECO:0000256" key="11">
    <source>
        <dbReference type="ARBA" id="ARBA00023180"/>
    </source>
</evidence>
<accession>A0A9J6FCB3</accession>
<dbReference type="InterPro" id="IPR011527">
    <property type="entry name" value="ABC1_TM_dom"/>
</dbReference>
<dbReference type="GO" id="GO:0005774">
    <property type="term" value="C:vacuolar membrane"/>
    <property type="evidence" value="ECO:0007669"/>
    <property type="project" value="UniProtKB-SubCell"/>
</dbReference>
<dbReference type="AlphaFoldDB" id="A0A9J6FCB3"/>
<evidence type="ECO:0000256" key="1">
    <source>
        <dbReference type="ARBA" id="ARBA00004128"/>
    </source>
</evidence>
<comment type="subcellular location">
    <subcellularLocation>
        <location evidence="2">Cell membrane</location>
        <topology evidence="2">Multi-pass membrane protein</topology>
    </subcellularLocation>
    <subcellularLocation>
        <location evidence="1">Vacuole membrane</location>
        <topology evidence="1">Multi-pass membrane protein</topology>
    </subcellularLocation>
</comment>
<name>A0A9J6FCB3_HAELO</name>
<dbReference type="PROSITE" id="PS50929">
    <property type="entry name" value="ABC_TM1F"/>
    <property type="match status" value="1"/>
</dbReference>
<dbReference type="InterPro" id="IPR050173">
    <property type="entry name" value="ABC_transporter_C-like"/>
</dbReference>
<dbReference type="OrthoDB" id="6503620at2759"/>
<dbReference type="Gene3D" id="1.20.1560.10">
    <property type="entry name" value="ABC transporter type 1, transmembrane domain"/>
    <property type="match status" value="2"/>
</dbReference>
<dbReference type="SUPFAM" id="SSF90123">
    <property type="entry name" value="ABC transporter transmembrane region"/>
    <property type="match status" value="2"/>
</dbReference>
<feature type="domain" description="ABC transmembrane type-1" evidence="14">
    <location>
        <begin position="1"/>
        <end position="253"/>
    </location>
</feature>
<dbReference type="GO" id="GO:0140359">
    <property type="term" value="F:ABC-type transporter activity"/>
    <property type="evidence" value="ECO:0007669"/>
    <property type="project" value="InterPro"/>
</dbReference>
<dbReference type="GO" id="GO:0005886">
    <property type="term" value="C:plasma membrane"/>
    <property type="evidence" value="ECO:0007669"/>
    <property type="project" value="UniProtKB-SubCell"/>
</dbReference>
<feature type="transmembrane region" description="Helical" evidence="12">
    <location>
        <begin position="242"/>
        <end position="268"/>
    </location>
</feature>
<dbReference type="InterPro" id="IPR003593">
    <property type="entry name" value="AAA+_ATPase"/>
</dbReference>
<evidence type="ECO:0000256" key="10">
    <source>
        <dbReference type="ARBA" id="ARBA00023136"/>
    </source>
</evidence>
<dbReference type="Pfam" id="PF00664">
    <property type="entry name" value="ABC_membrane"/>
    <property type="match status" value="1"/>
</dbReference>
<keyword evidence="6" id="KW-0677">Repeat</keyword>
<evidence type="ECO:0000256" key="7">
    <source>
        <dbReference type="ARBA" id="ARBA00022741"/>
    </source>
</evidence>
<keyword evidence="4" id="KW-1003">Cell membrane</keyword>
<dbReference type="OMA" id="EDANCQE"/>
<dbReference type="Gene3D" id="3.40.50.300">
    <property type="entry name" value="P-loop containing nucleotide triphosphate hydrolases"/>
    <property type="match status" value="1"/>
</dbReference>
<evidence type="ECO:0000256" key="6">
    <source>
        <dbReference type="ARBA" id="ARBA00022737"/>
    </source>
</evidence>